<dbReference type="InterPro" id="IPR027417">
    <property type="entry name" value="P-loop_NTPase"/>
</dbReference>
<reference evidence="3 4" key="1">
    <citation type="journal article" date="2024" name="J Genomics">
        <title>Draft genome sequencing and assembly of Favolaschia claudopus CIRM-BRFM 2984 isolated from oak limbs.</title>
        <authorList>
            <person name="Navarro D."/>
            <person name="Drula E."/>
            <person name="Chaduli D."/>
            <person name="Cazenave R."/>
            <person name="Ahrendt S."/>
            <person name="Wang J."/>
            <person name="Lipzen A."/>
            <person name="Daum C."/>
            <person name="Barry K."/>
            <person name="Grigoriev I.V."/>
            <person name="Favel A."/>
            <person name="Rosso M.N."/>
            <person name="Martin F."/>
        </authorList>
    </citation>
    <scope>NUCLEOTIDE SEQUENCE [LARGE SCALE GENOMIC DNA]</scope>
    <source>
        <strain evidence="3 4">CIRM-BRFM 2984</strain>
    </source>
</reference>
<dbReference type="EMBL" id="JAWWNJ010000075">
    <property type="protein sequence ID" value="KAK7006571.1"/>
    <property type="molecule type" value="Genomic_DNA"/>
</dbReference>
<dbReference type="SUPFAM" id="SSF52540">
    <property type="entry name" value="P-loop containing nucleoside triphosphate hydrolases"/>
    <property type="match status" value="1"/>
</dbReference>
<protein>
    <recommendedName>
        <fullName evidence="2">Helicase/UvrB N-terminal domain-containing protein</fullName>
    </recommendedName>
</protein>
<keyword evidence="1" id="KW-0067">ATP-binding</keyword>
<proteinExistence type="predicted"/>
<dbReference type="Pfam" id="PF04851">
    <property type="entry name" value="ResIII"/>
    <property type="match status" value="1"/>
</dbReference>
<evidence type="ECO:0000313" key="4">
    <source>
        <dbReference type="Proteomes" id="UP001362999"/>
    </source>
</evidence>
<dbReference type="InterPro" id="IPR006935">
    <property type="entry name" value="Helicase/UvrB_N"/>
</dbReference>
<organism evidence="3 4">
    <name type="scientific">Favolaschia claudopus</name>
    <dbReference type="NCBI Taxonomy" id="2862362"/>
    <lineage>
        <taxon>Eukaryota</taxon>
        <taxon>Fungi</taxon>
        <taxon>Dikarya</taxon>
        <taxon>Basidiomycota</taxon>
        <taxon>Agaricomycotina</taxon>
        <taxon>Agaricomycetes</taxon>
        <taxon>Agaricomycetidae</taxon>
        <taxon>Agaricales</taxon>
        <taxon>Marasmiineae</taxon>
        <taxon>Mycenaceae</taxon>
        <taxon>Favolaschia</taxon>
    </lineage>
</organism>
<evidence type="ECO:0000256" key="1">
    <source>
        <dbReference type="ARBA" id="ARBA00022806"/>
    </source>
</evidence>
<evidence type="ECO:0000259" key="2">
    <source>
        <dbReference type="Pfam" id="PF04851"/>
    </source>
</evidence>
<name>A0AAW0ACL0_9AGAR</name>
<dbReference type="GO" id="GO:0005524">
    <property type="term" value="F:ATP binding"/>
    <property type="evidence" value="ECO:0007669"/>
    <property type="project" value="InterPro"/>
</dbReference>
<keyword evidence="1" id="KW-0347">Helicase</keyword>
<dbReference type="AlphaFoldDB" id="A0AAW0ACL0"/>
<evidence type="ECO:0000313" key="3">
    <source>
        <dbReference type="EMBL" id="KAK7006571.1"/>
    </source>
</evidence>
<dbReference type="Proteomes" id="UP001362999">
    <property type="component" value="Unassembled WGS sequence"/>
</dbReference>
<feature type="domain" description="Helicase/UvrB N-terminal" evidence="2">
    <location>
        <begin position="62"/>
        <end position="119"/>
    </location>
</feature>
<dbReference type="GO" id="GO:0016787">
    <property type="term" value="F:hydrolase activity"/>
    <property type="evidence" value="ECO:0007669"/>
    <property type="project" value="InterPro"/>
</dbReference>
<sequence length="158" mass="17353">MHIWWGWRQLPTWTAAPWDSWRAADGVLSGDDLVPSKFSAIDGAHLVHKLQTHPTTAFQLELAVEINKKNHVLCVIATGMGKTVVLMAGALMANARGEKGVALLIVPTKVLVERTREGVSGEEVSKLIIDSSPDMVAREERERTRGSCKPSSCRPVHH</sequence>
<keyword evidence="1" id="KW-0378">Hydrolase</keyword>
<keyword evidence="4" id="KW-1185">Reference proteome</keyword>
<comment type="caution">
    <text evidence="3">The sequence shown here is derived from an EMBL/GenBank/DDBJ whole genome shotgun (WGS) entry which is preliminary data.</text>
</comment>
<accession>A0AAW0ACL0</accession>
<keyword evidence="1" id="KW-0547">Nucleotide-binding</keyword>
<dbReference type="GO" id="GO:0004386">
    <property type="term" value="F:helicase activity"/>
    <property type="evidence" value="ECO:0007669"/>
    <property type="project" value="UniProtKB-KW"/>
</dbReference>
<dbReference type="GO" id="GO:0003677">
    <property type="term" value="F:DNA binding"/>
    <property type="evidence" value="ECO:0007669"/>
    <property type="project" value="InterPro"/>
</dbReference>
<gene>
    <name evidence="3" type="ORF">R3P38DRAFT_3366767</name>
</gene>
<dbReference type="Gene3D" id="3.40.50.300">
    <property type="entry name" value="P-loop containing nucleotide triphosphate hydrolases"/>
    <property type="match status" value="1"/>
</dbReference>